<dbReference type="STRING" id="35608.A0A2U1N4L8"/>
<dbReference type="EMBL" id="PKPP01003631">
    <property type="protein sequence ID" value="PWA68445.1"/>
    <property type="molecule type" value="Genomic_DNA"/>
</dbReference>
<comment type="caution">
    <text evidence="3">The sequence shown here is derived from an EMBL/GenBank/DDBJ whole genome shotgun (WGS) entry which is preliminary data.</text>
</comment>
<evidence type="ECO:0000313" key="3">
    <source>
        <dbReference type="EMBL" id="PWA68445.1"/>
    </source>
</evidence>
<dbReference type="Gene3D" id="1.25.40.10">
    <property type="entry name" value="Tetratricopeptide repeat domain"/>
    <property type="match status" value="1"/>
</dbReference>
<keyword evidence="1" id="KW-0677">Repeat</keyword>
<protein>
    <submittedName>
        <fullName evidence="3">Pentatricopeptide repeat-containing protein</fullName>
    </submittedName>
</protein>
<proteinExistence type="predicted"/>
<dbReference type="AlphaFoldDB" id="A0A2U1N4L8"/>
<gene>
    <name evidence="3" type="ORF">CTI12_AA306920</name>
</gene>
<dbReference type="InterPro" id="IPR011990">
    <property type="entry name" value="TPR-like_helical_dom_sf"/>
</dbReference>
<dbReference type="Proteomes" id="UP000245207">
    <property type="component" value="Unassembled WGS sequence"/>
</dbReference>
<evidence type="ECO:0000256" key="1">
    <source>
        <dbReference type="ARBA" id="ARBA00022737"/>
    </source>
</evidence>
<dbReference type="InterPro" id="IPR002885">
    <property type="entry name" value="PPR_rpt"/>
</dbReference>
<dbReference type="PROSITE" id="PS51375">
    <property type="entry name" value="PPR"/>
    <property type="match status" value="1"/>
</dbReference>
<dbReference type="OrthoDB" id="10641319at2759"/>
<organism evidence="3 4">
    <name type="scientific">Artemisia annua</name>
    <name type="common">Sweet wormwood</name>
    <dbReference type="NCBI Taxonomy" id="35608"/>
    <lineage>
        <taxon>Eukaryota</taxon>
        <taxon>Viridiplantae</taxon>
        <taxon>Streptophyta</taxon>
        <taxon>Embryophyta</taxon>
        <taxon>Tracheophyta</taxon>
        <taxon>Spermatophyta</taxon>
        <taxon>Magnoliopsida</taxon>
        <taxon>eudicotyledons</taxon>
        <taxon>Gunneridae</taxon>
        <taxon>Pentapetalae</taxon>
        <taxon>asterids</taxon>
        <taxon>campanulids</taxon>
        <taxon>Asterales</taxon>
        <taxon>Asteraceae</taxon>
        <taxon>Asteroideae</taxon>
        <taxon>Anthemideae</taxon>
        <taxon>Artemisiinae</taxon>
        <taxon>Artemisia</taxon>
    </lineage>
</organism>
<evidence type="ECO:0000256" key="2">
    <source>
        <dbReference type="PROSITE-ProRule" id="PRU00708"/>
    </source>
</evidence>
<keyword evidence="4" id="KW-1185">Reference proteome</keyword>
<accession>A0A2U1N4L8</accession>
<name>A0A2U1N4L8_ARTAN</name>
<evidence type="ECO:0000313" key="4">
    <source>
        <dbReference type="Proteomes" id="UP000245207"/>
    </source>
</evidence>
<sequence>MECHKPNMHEQDKMKIDKMRNEIDSCWEDLSAEKEMGKQRLLILFQKNDHFHPVFLLYKAVWILICMTGHCKYGAVPVKSQGPNIGATSSHGNAERRCCMSQGASSSCNLRRAVFEMLKEQPFYQPKAGTYMKLIVPVKSQGPNIGATSSHGNAERRCCMSQGASSSCNLRRAVFEMLKEQPFYQPKAGTYMKLIVQLRRSGQPQHAQNLFSMMIEEGLEPIAELYTALLAYCLVGSAYQHCEDDSHSFINAFGNVADTASAGTEHYYTKDLRATHYSSLTIKSKRGPHKVLPKLNVKD</sequence>
<reference evidence="3 4" key="1">
    <citation type="journal article" date="2018" name="Mol. Plant">
        <title>The genome of Artemisia annua provides insight into the evolution of Asteraceae family and artemisinin biosynthesis.</title>
        <authorList>
            <person name="Shen Q."/>
            <person name="Zhang L."/>
            <person name="Liao Z."/>
            <person name="Wang S."/>
            <person name="Yan T."/>
            <person name="Shi P."/>
            <person name="Liu M."/>
            <person name="Fu X."/>
            <person name="Pan Q."/>
            <person name="Wang Y."/>
            <person name="Lv Z."/>
            <person name="Lu X."/>
            <person name="Zhang F."/>
            <person name="Jiang W."/>
            <person name="Ma Y."/>
            <person name="Chen M."/>
            <person name="Hao X."/>
            <person name="Li L."/>
            <person name="Tang Y."/>
            <person name="Lv G."/>
            <person name="Zhou Y."/>
            <person name="Sun X."/>
            <person name="Brodelius P.E."/>
            <person name="Rose J.K.C."/>
            <person name="Tang K."/>
        </authorList>
    </citation>
    <scope>NUCLEOTIDE SEQUENCE [LARGE SCALE GENOMIC DNA]</scope>
    <source>
        <strain evidence="4">cv. Huhao1</strain>
        <tissue evidence="3">Leaf</tissue>
    </source>
</reference>
<feature type="repeat" description="PPR" evidence="2">
    <location>
        <begin position="187"/>
        <end position="221"/>
    </location>
</feature>